<sequence>MSFSLTVFYFLWCRFKSMDIYLVDLFRVRVDVTLVDLKGQLNQINRRLDHRDTGRVDNVGYRRLLIDSTVRLQFNQMMFKNDDDVRNMFSISDKHSMFLTINLDVSLLGSSGNILTSLIRPDENV</sequence>
<accession>A0A396H7Z9</accession>
<evidence type="ECO:0000313" key="1">
    <source>
        <dbReference type="EMBL" id="RHN48918.1"/>
    </source>
</evidence>
<gene>
    <name evidence="1" type="ORF">MtrunA17_Chr7g0268901</name>
</gene>
<protein>
    <submittedName>
        <fullName evidence="1">Uncharacterized protein</fullName>
    </submittedName>
</protein>
<comment type="caution">
    <text evidence="1">The sequence shown here is derived from an EMBL/GenBank/DDBJ whole genome shotgun (WGS) entry which is preliminary data.</text>
</comment>
<name>A0A396H7Z9_MEDTR</name>
<dbReference type="Gramene" id="rna43686">
    <property type="protein sequence ID" value="RHN48918.1"/>
    <property type="gene ID" value="gene43686"/>
</dbReference>
<organism evidence="1">
    <name type="scientific">Medicago truncatula</name>
    <name type="common">Barrel medic</name>
    <name type="synonym">Medicago tribuloides</name>
    <dbReference type="NCBI Taxonomy" id="3880"/>
    <lineage>
        <taxon>Eukaryota</taxon>
        <taxon>Viridiplantae</taxon>
        <taxon>Streptophyta</taxon>
        <taxon>Embryophyta</taxon>
        <taxon>Tracheophyta</taxon>
        <taxon>Spermatophyta</taxon>
        <taxon>Magnoliopsida</taxon>
        <taxon>eudicotyledons</taxon>
        <taxon>Gunneridae</taxon>
        <taxon>Pentapetalae</taxon>
        <taxon>rosids</taxon>
        <taxon>fabids</taxon>
        <taxon>Fabales</taxon>
        <taxon>Fabaceae</taxon>
        <taxon>Papilionoideae</taxon>
        <taxon>50 kb inversion clade</taxon>
        <taxon>NPAAA clade</taxon>
        <taxon>Hologalegina</taxon>
        <taxon>IRL clade</taxon>
        <taxon>Trifolieae</taxon>
        <taxon>Medicago</taxon>
    </lineage>
</organism>
<dbReference type="Proteomes" id="UP000265566">
    <property type="component" value="Chromosome 7"/>
</dbReference>
<dbReference type="AlphaFoldDB" id="A0A396H7Z9"/>
<dbReference type="EMBL" id="PSQE01000007">
    <property type="protein sequence ID" value="RHN48918.1"/>
    <property type="molecule type" value="Genomic_DNA"/>
</dbReference>
<proteinExistence type="predicted"/>
<reference evidence="1" key="1">
    <citation type="journal article" date="2018" name="Nat. Plants">
        <title>Whole-genome landscape of Medicago truncatula symbiotic genes.</title>
        <authorList>
            <person name="Pecrix Y."/>
            <person name="Gamas P."/>
            <person name="Carrere S."/>
        </authorList>
    </citation>
    <scope>NUCLEOTIDE SEQUENCE</scope>
    <source>
        <tissue evidence="1">Leaves</tissue>
    </source>
</reference>